<sequence length="222" mass="24132">MEQVIVARTDRSTGSRDAVEWASREALLRGLPLCVLHDPQPDPAEAKLVVLGMHRAASQPPLPASVRTSITPVVLVPAEDGQSFSRPSGVVLGVDAHDPASAAIDFAFDSARLRGTRLHVVHAWELPPRAAEFPFAVPEQDRATWEDHEVQLLADALRPWRSKYPEVPVLEDVVLFPPAEALLHHSANAALVVVGARVGAEWGDVTRALLRDAMCPVAVVRW</sequence>
<proteinExistence type="predicted"/>
<evidence type="ECO:0000313" key="2">
    <source>
        <dbReference type="EMBL" id="MDH6220821.1"/>
    </source>
</evidence>
<keyword evidence="3" id="KW-1185">Reference proteome</keyword>
<accession>A0ABT6LWY3</accession>
<protein>
    <submittedName>
        <fullName evidence="2">Nucleotide-binding universal stress UspA family protein</fullName>
    </submittedName>
</protein>
<evidence type="ECO:0000313" key="3">
    <source>
        <dbReference type="Proteomes" id="UP001160499"/>
    </source>
</evidence>
<dbReference type="SUPFAM" id="SSF52402">
    <property type="entry name" value="Adenine nucleotide alpha hydrolases-like"/>
    <property type="match status" value="1"/>
</dbReference>
<dbReference type="EMBL" id="JARXVH010000018">
    <property type="protein sequence ID" value="MDH6220821.1"/>
    <property type="molecule type" value="Genomic_DNA"/>
</dbReference>
<reference evidence="2 3" key="1">
    <citation type="submission" date="2023-04" db="EMBL/GenBank/DDBJ databases">
        <title>Forest soil microbial communities from Buena Vista Peninsula, Colon Province, Panama.</title>
        <authorList>
            <person name="Bouskill N."/>
        </authorList>
    </citation>
    <scope>NUCLEOTIDE SEQUENCE [LARGE SCALE GENOMIC DNA]</scope>
    <source>
        <strain evidence="2 3">GGS1</strain>
    </source>
</reference>
<dbReference type="Proteomes" id="UP001160499">
    <property type="component" value="Unassembled WGS sequence"/>
</dbReference>
<name>A0ABT6LWY3_9ACTN</name>
<dbReference type="Pfam" id="PF00582">
    <property type="entry name" value="Usp"/>
    <property type="match status" value="1"/>
</dbReference>
<evidence type="ECO:0000259" key="1">
    <source>
        <dbReference type="Pfam" id="PF00582"/>
    </source>
</evidence>
<dbReference type="InterPro" id="IPR006016">
    <property type="entry name" value="UspA"/>
</dbReference>
<gene>
    <name evidence="2" type="ORF">M2283_008163</name>
</gene>
<dbReference type="Gene3D" id="3.40.50.620">
    <property type="entry name" value="HUPs"/>
    <property type="match status" value="2"/>
</dbReference>
<dbReference type="RefSeq" id="WP_280881572.1">
    <property type="nucleotide sequence ID" value="NZ_JARXVH010000018.1"/>
</dbReference>
<organism evidence="2 3">
    <name type="scientific">Streptomyces pseudovenezuelae</name>
    <dbReference type="NCBI Taxonomy" id="67350"/>
    <lineage>
        <taxon>Bacteria</taxon>
        <taxon>Bacillati</taxon>
        <taxon>Actinomycetota</taxon>
        <taxon>Actinomycetes</taxon>
        <taxon>Kitasatosporales</taxon>
        <taxon>Streptomycetaceae</taxon>
        <taxon>Streptomyces</taxon>
        <taxon>Streptomyces aurantiacus group</taxon>
    </lineage>
</organism>
<comment type="caution">
    <text evidence="2">The sequence shown here is derived from an EMBL/GenBank/DDBJ whole genome shotgun (WGS) entry which is preliminary data.</text>
</comment>
<feature type="domain" description="UspA" evidence="1">
    <location>
        <begin position="90"/>
        <end position="221"/>
    </location>
</feature>
<dbReference type="InterPro" id="IPR014729">
    <property type="entry name" value="Rossmann-like_a/b/a_fold"/>
</dbReference>